<evidence type="ECO:0000256" key="8">
    <source>
        <dbReference type="ARBA" id="ARBA00022989"/>
    </source>
</evidence>
<organism evidence="12 13">
    <name type="scientific">Clytia hemisphaerica</name>
    <dbReference type="NCBI Taxonomy" id="252671"/>
    <lineage>
        <taxon>Eukaryota</taxon>
        <taxon>Metazoa</taxon>
        <taxon>Cnidaria</taxon>
        <taxon>Hydrozoa</taxon>
        <taxon>Hydroidolina</taxon>
        <taxon>Leptothecata</taxon>
        <taxon>Obeliida</taxon>
        <taxon>Clytiidae</taxon>
        <taxon>Clytia</taxon>
    </lineage>
</organism>
<comment type="subcellular location">
    <subcellularLocation>
        <location evidence="1">Membrane</location>
        <topology evidence="1">Multi-pass membrane protein</topology>
    </subcellularLocation>
</comment>
<dbReference type="PANTHER" id="PTHR46065">
    <property type="entry name" value="E3 UBIQUITIN-PROTEIN LIGASE MARCH 2/3 FAMILY MEMBER"/>
    <property type="match status" value="1"/>
</dbReference>
<dbReference type="GO" id="GO:0008270">
    <property type="term" value="F:zinc ion binding"/>
    <property type="evidence" value="ECO:0007669"/>
    <property type="project" value="UniProtKB-KW"/>
</dbReference>
<evidence type="ECO:0000256" key="3">
    <source>
        <dbReference type="ARBA" id="ARBA00022692"/>
    </source>
</evidence>
<keyword evidence="7" id="KW-0862">Zinc</keyword>
<dbReference type="Pfam" id="PF12906">
    <property type="entry name" value="RINGv"/>
    <property type="match status" value="1"/>
</dbReference>
<dbReference type="GO" id="GO:0016567">
    <property type="term" value="P:protein ubiquitination"/>
    <property type="evidence" value="ECO:0007669"/>
    <property type="project" value="TreeGrafter"/>
</dbReference>
<dbReference type="PROSITE" id="PS51292">
    <property type="entry name" value="ZF_RING_CH"/>
    <property type="match status" value="1"/>
</dbReference>
<evidence type="ECO:0000256" key="10">
    <source>
        <dbReference type="SAM" id="Phobius"/>
    </source>
</evidence>
<evidence type="ECO:0000256" key="5">
    <source>
        <dbReference type="ARBA" id="ARBA00022771"/>
    </source>
</evidence>
<evidence type="ECO:0000256" key="2">
    <source>
        <dbReference type="ARBA" id="ARBA00022679"/>
    </source>
</evidence>
<dbReference type="SMART" id="SM00744">
    <property type="entry name" value="RINGv"/>
    <property type="match status" value="1"/>
</dbReference>
<dbReference type="RefSeq" id="XP_066919550.1">
    <property type="nucleotide sequence ID" value="XM_067063449.1"/>
</dbReference>
<dbReference type="Proteomes" id="UP000594262">
    <property type="component" value="Unplaced"/>
</dbReference>
<keyword evidence="4" id="KW-0479">Metal-binding</keyword>
<dbReference type="SUPFAM" id="SSF57850">
    <property type="entry name" value="RING/U-box"/>
    <property type="match status" value="1"/>
</dbReference>
<sequence length="222" mass="25596">MSIHTNPSDLNLKRSSVCCRICQDGRAIEELITPCKCAGTMGYVHSSCLEKWLSRTSRTFCELCNHDFNTRVEVSSFTQWLRSVNSTVSNDRRYMLIDLTCFLLLTPLGFVSSFLCIQGSVLYYRTENFWTGFGLALLTGFLILMYFLWMGVTLRYHYLTFRKWQGNNTTVRLVFSNHRRPENVLPNALGRLATLQRDEQQTPGVEIVMSIVKNDDHPENIV</sequence>
<evidence type="ECO:0000256" key="1">
    <source>
        <dbReference type="ARBA" id="ARBA00004141"/>
    </source>
</evidence>
<dbReference type="AlphaFoldDB" id="A0A7M5X401"/>
<dbReference type="GO" id="GO:0004842">
    <property type="term" value="F:ubiquitin-protein transferase activity"/>
    <property type="evidence" value="ECO:0007669"/>
    <property type="project" value="TreeGrafter"/>
</dbReference>
<proteinExistence type="predicted"/>
<name>A0A7M5X401_9CNID</name>
<dbReference type="Gene3D" id="3.30.40.10">
    <property type="entry name" value="Zinc/RING finger domain, C3HC4 (zinc finger)"/>
    <property type="match status" value="1"/>
</dbReference>
<evidence type="ECO:0000313" key="12">
    <source>
        <dbReference type="EnsemblMetazoa" id="CLYHEMP017060.1"/>
    </source>
</evidence>
<reference evidence="12" key="1">
    <citation type="submission" date="2021-01" db="UniProtKB">
        <authorList>
            <consortium name="EnsemblMetazoa"/>
        </authorList>
    </citation>
    <scope>IDENTIFICATION</scope>
</reference>
<evidence type="ECO:0000313" key="13">
    <source>
        <dbReference type="Proteomes" id="UP000594262"/>
    </source>
</evidence>
<keyword evidence="8 10" id="KW-1133">Transmembrane helix</keyword>
<dbReference type="InterPro" id="IPR011016">
    <property type="entry name" value="Znf_RING-CH"/>
</dbReference>
<dbReference type="EnsemblMetazoa" id="CLYHEMT017060.1">
    <property type="protein sequence ID" value="CLYHEMP017060.1"/>
    <property type="gene ID" value="CLYHEMG017060"/>
</dbReference>
<dbReference type="PANTHER" id="PTHR46065:SF3">
    <property type="entry name" value="FI20425P1"/>
    <property type="match status" value="1"/>
</dbReference>
<keyword evidence="3 10" id="KW-0812">Transmembrane</keyword>
<feature type="domain" description="RING-CH-type" evidence="11">
    <location>
        <begin position="11"/>
        <end position="71"/>
    </location>
</feature>
<accession>A0A7M5X401</accession>
<keyword evidence="9 10" id="KW-0472">Membrane</keyword>
<evidence type="ECO:0000256" key="9">
    <source>
        <dbReference type="ARBA" id="ARBA00023136"/>
    </source>
</evidence>
<evidence type="ECO:0000256" key="6">
    <source>
        <dbReference type="ARBA" id="ARBA00022786"/>
    </source>
</evidence>
<evidence type="ECO:0000256" key="7">
    <source>
        <dbReference type="ARBA" id="ARBA00022833"/>
    </source>
</evidence>
<keyword evidence="5" id="KW-0863">Zinc-finger</keyword>
<keyword evidence="2" id="KW-0808">Transferase</keyword>
<dbReference type="GO" id="GO:0016020">
    <property type="term" value="C:membrane"/>
    <property type="evidence" value="ECO:0007669"/>
    <property type="project" value="UniProtKB-SubCell"/>
</dbReference>
<feature type="transmembrane region" description="Helical" evidence="10">
    <location>
        <begin position="129"/>
        <end position="149"/>
    </location>
</feature>
<protein>
    <recommendedName>
        <fullName evidence="11">RING-CH-type domain-containing protein</fullName>
    </recommendedName>
</protein>
<evidence type="ECO:0000256" key="4">
    <source>
        <dbReference type="ARBA" id="ARBA00022723"/>
    </source>
</evidence>
<keyword evidence="13" id="KW-1185">Reference proteome</keyword>
<dbReference type="InterPro" id="IPR013083">
    <property type="entry name" value="Znf_RING/FYVE/PHD"/>
</dbReference>
<evidence type="ECO:0000259" key="11">
    <source>
        <dbReference type="PROSITE" id="PS51292"/>
    </source>
</evidence>
<feature type="transmembrane region" description="Helical" evidence="10">
    <location>
        <begin position="102"/>
        <end position="123"/>
    </location>
</feature>
<dbReference type="GeneID" id="136806873"/>
<keyword evidence="6" id="KW-0833">Ubl conjugation pathway</keyword>
<dbReference type="OrthoDB" id="273089at2759"/>